<dbReference type="Gene3D" id="3.10.180.10">
    <property type="entry name" value="2,3-Dihydroxybiphenyl 1,2-Dioxygenase, domain 1"/>
    <property type="match status" value="2"/>
</dbReference>
<reference evidence="3" key="1">
    <citation type="journal article" date="2014" name="Int. J. Syst. Evol. Microbiol.">
        <title>Complete genome sequence of Corynebacterium casei LMG S-19264T (=DSM 44701T), isolated from a smear-ripened cheese.</title>
        <authorList>
            <consortium name="US DOE Joint Genome Institute (JGI-PGF)"/>
            <person name="Walter F."/>
            <person name="Albersmeier A."/>
            <person name="Kalinowski J."/>
            <person name="Ruckert C."/>
        </authorList>
    </citation>
    <scope>NUCLEOTIDE SEQUENCE</scope>
    <source>
        <strain evidence="3">KCTC 23430</strain>
    </source>
</reference>
<feature type="domain" description="VOC" evidence="2">
    <location>
        <begin position="171"/>
        <end position="291"/>
    </location>
</feature>
<dbReference type="InterPro" id="IPR004360">
    <property type="entry name" value="Glyas_Fos-R_dOase_dom"/>
</dbReference>
<keyword evidence="4" id="KW-1185">Reference proteome</keyword>
<feature type="chain" id="PRO_5036689968" evidence="1">
    <location>
        <begin position="19"/>
        <end position="311"/>
    </location>
</feature>
<keyword evidence="1" id="KW-0732">Signal</keyword>
<dbReference type="SUPFAM" id="SSF54593">
    <property type="entry name" value="Glyoxalase/Bleomycin resistance protein/Dihydroxybiphenyl dioxygenase"/>
    <property type="match status" value="2"/>
</dbReference>
<evidence type="ECO:0000259" key="2">
    <source>
        <dbReference type="PROSITE" id="PS51819"/>
    </source>
</evidence>
<dbReference type="AlphaFoldDB" id="A0A918XJY5"/>
<dbReference type="Pfam" id="PF00903">
    <property type="entry name" value="Glyoxalase"/>
    <property type="match status" value="1"/>
</dbReference>
<dbReference type="InterPro" id="IPR029068">
    <property type="entry name" value="Glyas_Bleomycin-R_OHBP_Dase"/>
</dbReference>
<accession>A0A918XJY5</accession>
<gene>
    <name evidence="3" type="ORF">GCM10007053_22360</name>
</gene>
<dbReference type="RefSeq" id="WP_189477885.1">
    <property type="nucleotide sequence ID" value="NZ_BMYM01000002.1"/>
</dbReference>
<dbReference type="PROSITE" id="PS51257">
    <property type="entry name" value="PROKAR_LIPOPROTEIN"/>
    <property type="match status" value="1"/>
</dbReference>
<dbReference type="GO" id="GO:0016829">
    <property type="term" value="F:lyase activity"/>
    <property type="evidence" value="ECO:0007669"/>
    <property type="project" value="UniProtKB-KW"/>
</dbReference>
<sequence>MRTLWLVTAMAIGLAACASTQFDIPAISPPGKGEALPGKIVWHDLISDTPQQTREFYGELFGWEFDDLAIVGANYALIRHRGRVIGGLVDQNRLPATADISQWVVALSVADAERAASTVEDAGGTVFTPPTSLGDRGIISVVADPQGAVLALLQTDGEDPADRSTRVGDGEFLWNEMWSSDADASVAFYQKLASFQMEELTAQGVSAPVDYHVLSSQGSPRMGIRQRPADDVPPVWISYLRVADEAALRDKVSRVPALGGEVLVPVTQRPGGGFLAVIAGPSGAGIALQTWPEQGKPRRVSQLTVQQGGES</sequence>
<feature type="signal peptide" evidence="1">
    <location>
        <begin position="1"/>
        <end position="18"/>
    </location>
</feature>
<comment type="caution">
    <text evidence="3">The sequence shown here is derived from an EMBL/GenBank/DDBJ whole genome shotgun (WGS) entry which is preliminary data.</text>
</comment>
<keyword evidence="3" id="KW-0456">Lyase</keyword>
<evidence type="ECO:0000313" key="3">
    <source>
        <dbReference type="EMBL" id="GHD35441.1"/>
    </source>
</evidence>
<dbReference type="Proteomes" id="UP000644693">
    <property type="component" value="Unassembled WGS sequence"/>
</dbReference>
<dbReference type="InterPro" id="IPR037523">
    <property type="entry name" value="VOC_core"/>
</dbReference>
<feature type="domain" description="VOC" evidence="2">
    <location>
        <begin position="39"/>
        <end position="155"/>
    </location>
</feature>
<dbReference type="PROSITE" id="PS51819">
    <property type="entry name" value="VOC"/>
    <property type="match status" value="2"/>
</dbReference>
<evidence type="ECO:0000256" key="1">
    <source>
        <dbReference type="SAM" id="SignalP"/>
    </source>
</evidence>
<protein>
    <submittedName>
        <fullName evidence="3">Lactoylglutathione lyase</fullName>
    </submittedName>
</protein>
<evidence type="ECO:0000313" key="4">
    <source>
        <dbReference type="Proteomes" id="UP000644693"/>
    </source>
</evidence>
<dbReference type="CDD" id="cd07247">
    <property type="entry name" value="SgaA_N_like"/>
    <property type="match status" value="2"/>
</dbReference>
<dbReference type="PANTHER" id="PTHR33993:SF14">
    <property type="entry name" value="GB|AAF24581.1"/>
    <property type="match status" value="1"/>
</dbReference>
<proteinExistence type="predicted"/>
<dbReference type="InterPro" id="IPR052164">
    <property type="entry name" value="Anthracycline_SecMetBiosynth"/>
</dbReference>
<organism evidence="3 4">
    <name type="scientific">Parahalioglobus pacificus</name>
    <dbReference type="NCBI Taxonomy" id="930806"/>
    <lineage>
        <taxon>Bacteria</taxon>
        <taxon>Pseudomonadati</taxon>
        <taxon>Pseudomonadota</taxon>
        <taxon>Gammaproteobacteria</taxon>
        <taxon>Cellvibrionales</taxon>
        <taxon>Halieaceae</taxon>
        <taxon>Parahalioglobus</taxon>
    </lineage>
</organism>
<dbReference type="PANTHER" id="PTHR33993">
    <property type="entry name" value="GLYOXALASE-RELATED"/>
    <property type="match status" value="1"/>
</dbReference>
<name>A0A918XJY5_9GAMM</name>
<reference evidence="3" key="2">
    <citation type="submission" date="2020-09" db="EMBL/GenBank/DDBJ databases">
        <authorList>
            <person name="Sun Q."/>
            <person name="Kim S."/>
        </authorList>
    </citation>
    <scope>NUCLEOTIDE SEQUENCE</scope>
    <source>
        <strain evidence="3">KCTC 23430</strain>
    </source>
</reference>
<dbReference type="EMBL" id="BMYM01000002">
    <property type="protein sequence ID" value="GHD35441.1"/>
    <property type="molecule type" value="Genomic_DNA"/>
</dbReference>